<sequence length="731" mass="77920">MSLLAGSRERKRPPGMDDSSLHVSDAWLPFMGKMLGRILVQGSEADSTPTPAVVPGRSRMAVSCSVAWEHQSLPLCPLPLRRRAVDVKVLKEDGRTLWSPVQDFLVSSTCKGHTGHLPSRLIVPPLERALILCPPLSSSLSRRYHLQSLLQGLNGDMRSKKALMSSPVSAYPHRAQEVAGGDTSGLACFQLHGAEGDPNCLVAAAMIVPQLVLGPRQTSPSPYKSMGQIQPTAGSTGTKGTWLTTLQSGGPASEAAYSLDPGAGHLRAQCASVLKLMSRITQWTMKDSSHAGVARQAAGAPDLDRFRQMGFQLPGGSWLHARSLGQTSLQNSRQHLERSLGNKVLPQMCAYLRQPAPAPSPHLGLGLGPALWSDDLFKWEGTTVPTPTLPLQGEHEPGSRGPLVSSCATWLLPGGSWGLCWACPSPDEGWGVVSLRVGLDGRLAIPVQSILEWMITLGVLMADSLGPGSSLCQSWPGFDLVPEVPPGSQSLLRPLLAKLVDQIQLMCQAVVGLWKATRLCSPKTFQRDRDAVWPCDQMTQGGVLAPQSISGAETLALWVPHVLPQLLPCAACPRGDLTGLHCVGNHGLPPFPQPMGTWLASWPPNSFPAPLAASMSPGISVHLRLLAVTPLPAAASPSGAQDGLGPGSPLNQGAALTIPLSVFPDVRRQSAYSLWKRTRRSRRRECAGACQKTSRSSNSWRLRPRRASAGCLASPRPAWALKPLSLGPALA</sequence>
<dbReference type="EMBL" id="JWIN03000004">
    <property type="protein sequence ID" value="KAB1279857.1"/>
    <property type="molecule type" value="Genomic_DNA"/>
</dbReference>
<dbReference type="AlphaFoldDB" id="A0A5N4E913"/>
<protein>
    <submittedName>
        <fullName evidence="2">Uncharacterized protein</fullName>
    </submittedName>
</protein>
<evidence type="ECO:0000313" key="3">
    <source>
        <dbReference type="Proteomes" id="UP000299084"/>
    </source>
</evidence>
<keyword evidence="3" id="KW-1185">Reference proteome</keyword>
<gene>
    <name evidence="2" type="ORF">Cadr_000016075</name>
</gene>
<organism evidence="2 3">
    <name type="scientific">Camelus dromedarius</name>
    <name type="common">Dromedary</name>
    <name type="synonym">Arabian camel</name>
    <dbReference type="NCBI Taxonomy" id="9838"/>
    <lineage>
        <taxon>Eukaryota</taxon>
        <taxon>Metazoa</taxon>
        <taxon>Chordata</taxon>
        <taxon>Craniata</taxon>
        <taxon>Vertebrata</taxon>
        <taxon>Euteleostomi</taxon>
        <taxon>Mammalia</taxon>
        <taxon>Eutheria</taxon>
        <taxon>Laurasiatheria</taxon>
        <taxon>Artiodactyla</taxon>
        <taxon>Tylopoda</taxon>
        <taxon>Camelidae</taxon>
        <taxon>Camelus</taxon>
    </lineage>
</organism>
<name>A0A5N4E913_CAMDR</name>
<feature type="region of interest" description="Disordered" evidence="1">
    <location>
        <begin position="219"/>
        <end position="238"/>
    </location>
</feature>
<evidence type="ECO:0000313" key="2">
    <source>
        <dbReference type="EMBL" id="KAB1279857.1"/>
    </source>
</evidence>
<comment type="caution">
    <text evidence="2">The sequence shown here is derived from an EMBL/GenBank/DDBJ whole genome shotgun (WGS) entry which is preliminary data.</text>
</comment>
<evidence type="ECO:0000256" key="1">
    <source>
        <dbReference type="SAM" id="MobiDB-lite"/>
    </source>
</evidence>
<proteinExistence type="predicted"/>
<reference evidence="2 3" key="1">
    <citation type="journal article" date="2019" name="Mol. Ecol. Resour.">
        <title>Improving Illumina assemblies with Hi-C and long reads: an example with the North African dromedary.</title>
        <authorList>
            <person name="Elbers J.P."/>
            <person name="Rogers M.F."/>
            <person name="Perelman P.L."/>
            <person name="Proskuryakova A.A."/>
            <person name="Serdyukova N.A."/>
            <person name="Johnson W.E."/>
            <person name="Horin P."/>
            <person name="Corander J."/>
            <person name="Murphy D."/>
            <person name="Burger P.A."/>
        </authorList>
    </citation>
    <scope>NUCLEOTIDE SEQUENCE [LARGE SCALE GENOMIC DNA]</scope>
    <source>
        <strain evidence="2">Drom800</strain>
        <tissue evidence="2">Blood</tissue>
    </source>
</reference>
<accession>A0A5N4E913</accession>
<dbReference type="Proteomes" id="UP000299084">
    <property type="component" value="Unassembled WGS sequence"/>
</dbReference>